<evidence type="ECO:0000256" key="2">
    <source>
        <dbReference type="ARBA" id="ARBA00009765"/>
    </source>
</evidence>
<evidence type="ECO:0000313" key="9">
    <source>
        <dbReference type="EMBL" id="RYM33378.1"/>
    </source>
</evidence>
<dbReference type="NCBIfam" id="TIGR00383">
    <property type="entry name" value="corA"/>
    <property type="match status" value="1"/>
</dbReference>
<protein>
    <recommendedName>
        <fullName evidence="8">Magnesium transport protein CorA</fullName>
    </recommendedName>
</protein>
<comment type="caution">
    <text evidence="9">The sequence shown here is derived from an EMBL/GenBank/DDBJ whole genome shotgun (WGS) entry which is preliminary data.</text>
</comment>
<evidence type="ECO:0000256" key="6">
    <source>
        <dbReference type="ARBA" id="ARBA00022989"/>
    </source>
</evidence>
<reference evidence="9 10" key="1">
    <citation type="submission" date="2019-02" db="EMBL/GenBank/DDBJ databases">
        <title>Genome sequence of the sea-ice species Brumimicrobium glaciale.</title>
        <authorList>
            <person name="Bowman J.P."/>
        </authorList>
    </citation>
    <scope>NUCLEOTIDE SEQUENCE [LARGE SCALE GENOMIC DNA]</scope>
    <source>
        <strain evidence="9 10">IC156</strain>
    </source>
</reference>
<dbReference type="GO" id="GO:0050897">
    <property type="term" value="F:cobalt ion binding"/>
    <property type="evidence" value="ECO:0007669"/>
    <property type="project" value="TreeGrafter"/>
</dbReference>
<dbReference type="InterPro" id="IPR045861">
    <property type="entry name" value="CorA_cytoplasmic_dom"/>
</dbReference>
<proteinExistence type="inferred from homology"/>
<comment type="similarity">
    <text evidence="2 8">Belongs to the CorA metal ion transporter (MIT) (TC 1.A.35) family.</text>
</comment>
<dbReference type="InterPro" id="IPR002523">
    <property type="entry name" value="MgTranspt_CorA/ZnTranspt_ZntB"/>
</dbReference>
<evidence type="ECO:0000256" key="8">
    <source>
        <dbReference type="RuleBase" id="RU362010"/>
    </source>
</evidence>
<dbReference type="FunFam" id="1.20.58.340:FF:000012">
    <property type="entry name" value="Magnesium transport protein CorA"/>
    <property type="match status" value="1"/>
</dbReference>
<dbReference type="RefSeq" id="WP_130093838.1">
    <property type="nucleotide sequence ID" value="NZ_SETE01000004.1"/>
</dbReference>
<organism evidence="9 10">
    <name type="scientific">Brumimicrobium glaciale</name>
    <dbReference type="NCBI Taxonomy" id="200475"/>
    <lineage>
        <taxon>Bacteria</taxon>
        <taxon>Pseudomonadati</taxon>
        <taxon>Bacteroidota</taxon>
        <taxon>Flavobacteriia</taxon>
        <taxon>Flavobacteriales</taxon>
        <taxon>Crocinitomicaceae</taxon>
        <taxon>Brumimicrobium</taxon>
    </lineage>
</organism>
<evidence type="ECO:0000313" key="10">
    <source>
        <dbReference type="Proteomes" id="UP000293952"/>
    </source>
</evidence>
<dbReference type="SUPFAM" id="SSF143865">
    <property type="entry name" value="CorA soluble domain-like"/>
    <property type="match status" value="1"/>
</dbReference>
<keyword evidence="7 8" id="KW-0472">Membrane</keyword>
<keyword evidence="5 8" id="KW-0812">Transmembrane</keyword>
<gene>
    <name evidence="8 9" type="primary">corA</name>
    <name evidence="9" type="ORF">ERX46_10580</name>
</gene>
<dbReference type="Pfam" id="PF01544">
    <property type="entry name" value="CorA"/>
    <property type="match status" value="1"/>
</dbReference>
<dbReference type="SUPFAM" id="SSF144083">
    <property type="entry name" value="Magnesium transport protein CorA, transmembrane region"/>
    <property type="match status" value="1"/>
</dbReference>
<dbReference type="AlphaFoldDB" id="A0A4Q4KK81"/>
<accession>A0A4Q4KK81</accession>
<keyword evidence="3 8" id="KW-0813">Transport</keyword>
<keyword evidence="6 8" id="KW-1133">Transmembrane helix</keyword>
<comment type="subcellular location">
    <subcellularLocation>
        <location evidence="1">Cell membrane</location>
        <topology evidence="1">Multi-pass membrane protein</topology>
    </subcellularLocation>
    <subcellularLocation>
        <location evidence="8">Membrane</location>
        <topology evidence="8">Multi-pass membrane protein</topology>
    </subcellularLocation>
</comment>
<dbReference type="PANTHER" id="PTHR46494:SF1">
    <property type="entry name" value="CORA FAMILY METAL ION TRANSPORTER (EUROFUNG)"/>
    <property type="match status" value="1"/>
</dbReference>
<evidence type="ECO:0000256" key="1">
    <source>
        <dbReference type="ARBA" id="ARBA00004651"/>
    </source>
</evidence>
<dbReference type="CDD" id="cd12828">
    <property type="entry name" value="TmCorA-like_1"/>
    <property type="match status" value="1"/>
</dbReference>
<evidence type="ECO:0000256" key="3">
    <source>
        <dbReference type="ARBA" id="ARBA00022448"/>
    </source>
</evidence>
<dbReference type="InterPro" id="IPR004488">
    <property type="entry name" value="Mg/Co-transport_prot_CorA"/>
</dbReference>
<dbReference type="GO" id="GO:0015095">
    <property type="term" value="F:magnesium ion transmembrane transporter activity"/>
    <property type="evidence" value="ECO:0007669"/>
    <property type="project" value="UniProtKB-UniRule"/>
</dbReference>
<keyword evidence="8" id="KW-0406">Ion transport</keyword>
<evidence type="ECO:0000256" key="5">
    <source>
        <dbReference type="ARBA" id="ARBA00022692"/>
    </source>
</evidence>
<keyword evidence="8" id="KW-0460">Magnesium</keyword>
<evidence type="ECO:0000256" key="7">
    <source>
        <dbReference type="ARBA" id="ARBA00023136"/>
    </source>
</evidence>
<dbReference type="Gene3D" id="1.20.58.340">
    <property type="entry name" value="Magnesium transport protein CorA, transmembrane region"/>
    <property type="match status" value="2"/>
</dbReference>
<dbReference type="GO" id="GO:0000287">
    <property type="term" value="F:magnesium ion binding"/>
    <property type="evidence" value="ECO:0007669"/>
    <property type="project" value="TreeGrafter"/>
</dbReference>
<name>A0A4Q4KK81_9FLAO</name>
<dbReference type="PANTHER" id="PTHR46494">
    <property type="entry name" value="CORA FAMILY METAL ION TRANSPORTER (EUROFUNG)"/>
    <property type="match status" value="1"/>
</dbReference>
<sequence length="360" mass="42049">MKQKSKKRRRSKSSQLKKTGMAPGQFLFTGEQKVENTSLQLMTYDKSEIEELSIDTIQEALTKIGNTNKMSWLNVIGLHETDIIKSIVEHFDLHKLSGEDILSVGQRPKLDEYEHYIHIVAKMFRIEDGNIEDEQITILFAEGLLITFQEKEGDVFNTVRERLIEDKGQIRQRHTDYLAYALLDSIVDHYFIAIEHFGNVIEELEVELLENPSDKILPNLHEVRREASYIRRSVFPMRETVNRFEKLEVPYMHKETKLFIRDLYDHTVQVIETVTVLKDAVSGLLDLYMSSVSNRMNNVMKVLTIVSTIFIPLTFIAGVYGMNFTNMPELEYKYGYLITMIAMAILTLLMIFYFKRKKWL</sequence>
<feature type="transmembrane region" description="Helical" evidence="8">
    <location>
        <begin position="334"/>
        <end position="354"/>
    </location>
</feature>
<dbReference type="InterPro" id="IPR045863">
    <property type="entry name" value="CorA_TM1_TM2"/>
</dbReference>
<dbReference type="OrthoDB" id="9803416at2"/>
<dbReference type="EMBL" id="SETE01000004">
    <property type="protein sequence ID" value="RYM33378.1"/>
    <property type="molecule type" value="Genomic_DNA"/>
</dbReference>
<keyword evidence="4 8" id="KW-1003">Cell membrane</keyword>
<comment type="function">
    <text evidence="8">Mediates influx of magnesium ions.</text>
</comment>
<dbReference type="Gene3D" id="3.30.460.20">
    <property type="entry name" value="CorA soluble domain-like"/>
    <property type="match status" value="1"/>
</dbReference>
<feature type="transmembrane region" description="Helical" evidence="8">
    <location>
        <begin position="302"/>
        <end position="322"/>
    </location>
</feature>
<evidence type="ECO:0000256" key="4">
    <source>
        <dbReference type="ARBA" id="ARBA00022475"/>
    </source>
</evidence>
<dbReference type="GO" id="GO:0015087">
    <property type="term" value="F:cobalt ion transmembrane transporter activity"/>
    <property type="evidence" value="ECO:0007669"/>
    <property type="project" value="UniProtKB-UniRule"/>
</dbReference>
<keyword evidence="10" id="KW-1185">Reference proteome</keyword>
<dbReference type="GO" id="GO:0005886">
    <property type="term" value="C:plasma membrane"/>
    <property type="evidence" value="ECO:0007669"/>
    <property type="project" value="UniProtKB-SubCell"/>
</dbReference>
<dbReference type="Proteomes" id="UP000293952">
    <property type="component" value="Unassembled WGS sequence"/>
</dbReference>